<dbReference type="PROSITE" id="PS51318">
    <property type="entry name" value="TAT"/>
    <property type="match status" value="1"/>
</dbReference>
<keyword evidence="3" id="KW-1185">Reference proteome</keyword>
<dbReference type="RefSeq" id="WP_091856629.1">
    <property type="nucleotide sequence ID" value="NZ_FNBZ01000002.1"/>
</dbReference>
<evidence type="ECO:0000313" key="3">
    <source>
        <dbReference type="Proteomes" id="UP000199468"/>
    </source>
</evidence>
<proteinExistence type="predicted"/>
<evidence type="ECO:0000313" key="2">
    <source>
        <dbReference type="EMBL" id="SDG02401.1"/>
    </source>
</evidence>
<gene>
    <name evidence="2" type="ORF">SAMN05421844_102651</name>
</gene>
<dbReference type="Proteomes" id="UP000199468">
    <property type="component" value="Unassembled WGS sequence"/>
</dbReference>
<accession>A0ABY0NSA7</accession>
<sequence length="85" mass="9255">MQRRDFLIALAGLVASGATAALTAPAEAAPSRLSLDQALAAAPETDAEFSLLVGRLTHRRRAGGWWRHRVAAARRWGRRGRPGRR</sequence>
<feature type="chain" id="PRO_5046996292" evidence="1">
    <location>
        <begin position="21"/>
        <end position="85"/>
    </location>
</feature>
<dbReference type="InterPro" id="IPR006311">
    <property type="entry name" value="TAT_signal"/>
</dbReference>
<reference evidence="2 3" key="1">
    <citation type="submission" date="2016-10" db="EMBL/GenBank/DDBJ databases">
        <authorList>
            <person name="Varghese N."/>
            <person name="Submissions S."/>
        </authorList>
    </citation>
    <scope>NUCLEOTIDE SEQUENCE [LARGE SCALE GENOMIC DNA]</scope>
    <source>
        <strain evidence="2 3">DSM 26672</strain>
    </source>
</reference>
<dbReference type="EMBL" id="FNBZ01000002">
    <property type="protein sequence ID" value="SDG02401.1"/>
    <property type="molecule type" value="Genomic_DNA"/>
</dbReference>
<organism evidence="2 3">
    <name type="scientific">Bosea robiniae</name>
    <dbReference type="NCBI Taxonomy" id="1036780"/>
    <lineage>
        <taxon>Bacteria</taxon>
        <taxon>Pseudomonadati</taxon>
        <taxon>Pseudomonadota</taxon>
        <taxon>Alphaproteobacteria</taxon>
        <taxon>Hyphomicrobiales</taxon>
        <taxon>Boseaceae</taxon>
        <taxon>Bosea</taxon>
    </lineage>
</organism>
<comment type="caution">
    <text evidence="2">The sequence shown here is derived from an EMBL/GenBank/DDBJ whole genome shotgun (WGS) entry which is preliminary data.</text>
</comment>
<protein>
    <submittedName>
        <fullName evidence="2">Uncharacterized protein</fullName>
    </submittedName>
</protein>
<keyword evidence="1" id="KW-0732">Signal</keyword>
<name>A0ABY0NSA7_9HYPH</name>
<feature type="signal peptide" evidence="1">
    <location>
        <begin position="1"/>
        <end position="20"/>
    </location>
</feature>
<evidence type="ECO:0000256" key="1">
    <source>
        <dbReference type="SAM" id="SignalP"/>
    </source>
</evidence>